<comment type="caution">
    <text evidence="9">The sequence shown here is derived from an EMBL/GenBank/DDBJ whole genome shotgun (WGS) entry which is preliminary data.</text>
</comment>
<dbReference type="STRING" id="1219032.GCA_001515545_03710"/>
<dbReference type="InterPro" id="IPR036259">
    <property type="entry name" value="MFS_trans_sf"/>
</dbReference>
<feature type="transmembrane region" description="Helical" evidence="7">
    <location>
        <begin position="201"/>
        <end position="222"/>
    </location>
</feature>
<dbReference type="PANTHER" id="PTHR23517:SF13">
    <property type="entry name" value="MAJOR FACILITATOR SUPERFAMILY MFS_1"/>
    <property type="match status" value="1"/>
</dbReference>
<dbReference type="PRINTS" id="PR01036">
    <property type="entry name" value="TCRTETB"/>
</dbReference>
<feature type="transmembrane region" description="Helical" evidence="7">
    <location>
        <begin position="29"/>
        <end position="47"/>
    </location>
</feature>
<feature type="transmembrane region" description="Helical" evidence="7">
    <location>
        <begin position="267"/>
        <end position="284"/>
    </location>
</feature>
<evidence type="ECO:0000313" key="10">
    <source>
        <dbReference type="Proteomes" id="UP000220246"/>
    </source>
</evidence>
<dbReference type="Gene3D" id="1.20.1250.20">
    <property type="entry name" value="MFS general substrate transporter like domains"/>
    <property type="match status" value="1"/>
</dbReference>
<evidence type="ECO:0000256" key="2">
    <source>
        <dbReference type="ARBA" id="ARBA00022448"/>
    </source>
</evidence>
<dbReference type="EMBL" id="PDEA01000001">
    <property type="protein sequence ID" value="PEH90780.1"/>
    <property type="molecule type" value="Genomic_DNA"/>
</dbReference>
<protein>
    <submittedName>
        <fullName evidence="9">MFS transporter</fullName>
    </submittedName>
</protein>
<feature type="transmembrane region" description="Helical" evidence="7">
    <location>
        <begin position="290"/>
        <end position="313"/>
    </location>
</feature>
<feature type="transmembrane region" description="Helical" evidence="7">
    <location>
        <begin position="59"/>
        <end position="78"/>
    </location>
</feature>
<dbReference type="GO" id="GO:0005886">
    <property type="term" value="C:plasma membrane"/>
    <property type="evidence" value="ECO:0007669"/>
    <property type="project" value="UniProtKB-SubCell"/>
</dbReference>
<sequence length="387" mass="40933">MCVGVMGTALASPLYPLYQTLWQLQTSDITLVYAMYMAGAMLSLLTLGSLSDRHGFVRVLRWGLVIVTAGSLLSALAWNYASFAVARVLVGLASGMITTSASLGLTQLNNKGDLQRAAAMASLTIAFGFGLGPVLGGVVAQWLPQPLLTAYVPSLLLGVLAVVALGRIRHQVPVPAPNPALVAPSWMPQITLPAPEHRRRYLLASMCVFLAFGAFSLFASLAPSFMARMVPWHGPAVSGLALGMILFLSAGFQFLSRARSSRWCAQAGLGALAASMLILLVNNYLGSSLLFVLCVLTVALGHGLCNIGGMSLVNRVAQAHNRSGLISTYLVIGYIGSMLPIMVLGSMADHMGLETALPLYCAAMGTLTLWVLWRIYRLPPMAVAAAA</sequence>
<dbReference type="Pfam" id="PF07690">
    <property type="entry name" value="MFS_1"/>
    <property type="match status" value="1"/>
</dbReference>
<evidence type="ECO:0000256" key="6">
    <source>
        <dbReference type="ARBA" id="ARBA00023136"/>
    </source>
</evidence>
<dbReference type="Proteomes" id="UP000220246">
    <property type="component" value="Unassembled WGS sequence"/>
</dbReference>
<feature type="transmembrane region" description="Helical" evidence="7">
    <location>
        <begin position="234"/>
        <end position="255"/>
    </location>
</feature>
<organism evidence="9 10">
    <name type="scientific">Comamonas terrigena</name>
    <dbReference type="NCBI Taxonomy" id="32013"/>
    <lineage>
        <taxon>Bacteria</taxon>
        <taxon>Pseudomonadati</taxon>
        <taxon>Pseudomonadota</taxon>
        <taxon>Betaproteobacteria</taxon>
        <taxon>Burkholderiales</taxon>
        <taxon>Comamonadaceae</taxon>
        <taxon>Comamonas</taxon>
    </lineage>
</organism>
<evidence type="ECO:0000313" key="9">
    <source>
        <dbReference type="EMBL" id="PEH90780.1"/>
    </source>
</evidence>
<proteinExistence type="predicted"/>
<dbReference type="GO" id="GO:0022857">
    <property type="term" value="F:transmembrane transporter activity"/>
    <property type="evidence" value="ECO:0007669"/>
    <property type="project" value="InterPro"/>
</dbReference>
<gene>
    <name evidence="9" type="ORF">CRM82_00785</name>
</gene>
<feature type="domain" description="Major facilitator superfamily (MFS) profile" evidence="8">
    <location>
        <begin position="1"/>
        <end position="387"/>
    </location>
</feature>
<evidence type="ECO:0000259" key="8">
    <source>
        <dbReference type="PROSITE" id="PS50850"/>
    </source>
</evidence>
<feature type="transmembrane region" description="Helical" evidence="7">
    <location>
        <begin position="84"/>
        <end position="105"/>
    </location>
</feature>
<feature type="transmembrane region" description="Helical" evidence="7">
    <location>
        <begin position="325"/>
        <end position="345"/>
    </location>
</feature>
<dbReference type="OrthoDB" id="9810492at2"/>
<evidence type="ECO:0000256" key="7">
    <source>
        <dbReference type="SAM" id="Phobius"/>
    </source>
</evidence>
<comment type="subcellular location">
    <subcellularLocation>
        <location evidence="1">Cell membrane</location>
        <topology evidence="1">Multi-pass membrane protein</topology>
    </subcellularLocation>
</comment>
<keyword evidence="6 7" id="KW-0472">Membrane</keyword>
<dbReference type="PROSITE" id="PS50850">
    <property type="entry name" value="MFS"/>
    <property type="match status" value="1"/>
</dbReference>
<keyword evidence="4 7" id="KW-0812">Transmembrane</keyword>
<keyword evidence="3" id="KW-1003">Cell membrane</keyword>
<reference evidence="10" key="1">
    <citation type="submission" date="2017-09" db="EMBL/GenBank/DDBJ databases">
        <title>FDA dAtabase for Regulatory Grade micrObial Sequences (FDA-ARGOS): Supporting development and validation of Infectious Disease Dx tests.</title>
        <authorList>
            <person name="Minogue T."/>
            <person name="Wolcott M."/>
            <person name="Wasieloski L."/>
            <person name="Aguilar W."/>
            <person name="Moore D."/>
            <person name="Tallon L."/>
            <person name="Sadzewicz L."/>
            <person name="Ott S."/>
            <person name="Zhao X."/>
            <person name="Nagaraj S."/>
            <person name="Vavikolanu K."/>
            <person name="Aluvathingal J."/>
            <person name="Nadendla S."/>
            <person name="Sichtig H."/>
        </authorList>
    </citation>
    <scope>NUCLEOTIDE SEQUENCE [LARGE SCALE GENOMIC DNA]</scope>
    <source>
        <strain evidence="10">FDAARGOS_394</strain>
    </source>
</reference>
<keyword evidence="5 7" id="KW-1133">Transmembrane helix</keyword>
<evidence type="ECO:0000256" key="4">
    <source>
        <dbReference type="ARBA" id="ARBA00022692"/>
    </source>
</evidence>
<dbReference type="InterPro" id="IPR050171">
    <property type="entry name" value="MFS_Transporters"/>
</dbReference>
<dbReference type="SUPFAM" id="SSF103473">
    <property type="entry name" value="MFS general substrate transporter"/>
    <property type="match status" value="1"/>
</dbReference>
<dbReference type="InterPro" id="IPR020846">
    <property type="entry name" value="MFS_dom"/>
</dbReference>
<feature type="transmembrane region" description="Helical" evidence="7">
    <location>
        <begin position="117"/>
        <end position="142"/>
    </location>
</feature>
<keyword evidence="10" id="KW-1185">Reference proteome</keyword>
<feature type="transmembrane region" description="Helical" evidence="7">
    <location>
        <begin position="357"/>
        <end position="376"/>
    </location>
</feature>
<keyword evidence="2" id="KW-0813">Transport</keyword>
<dbReference type="InterPro" id="IPR011701">
    <property type="entry name" value="MFS"/>
</dbReference>
<feature type="transmembrane region" description="Helical" evidence="7">
    <location>
        <begin position="148"/>
        <end position="166"/>
    </location>
</feature>
<accession>A0A2A7UZR4</accession>
<evidence type="ECO:0000256" key="3">
    <source>
        <dbReference type="ARBA" id="ARBA00022475"/>
    </source>
</evidence>
<dbReference type="PANTHER" id="PTHR23517">
    <property type="entry name" value="RESISTANCE PROTEIN MDTM, PUTATIVE-RELATED-RELATED"/>
    <property type="match status" value="1"/>
</dbReference>
<evidence type="ECO:0000256" key="5">
    <source>
        <dbReference type="ARBA" id="ARBA00022989"/>
    </source>
</evidence>
<name>A0A2A7UZR4_COMTR</name>
<dbReference type="AlphaFoldDB" id="A0A2A7UZR4"/>
<evidence type="ECO:0000256" key="1">
    <source>
        <dbReference type="ARBA" id="ARBA00004651"/>
    </source>
</evidence>